<keyword evidence="2" id="KW-1185">Reference proteome</keyword>
<dbReference type="EMBL" id="QEIN01000040">
    <property type="protein sequence ID" value="RCV60387.1"/>
    <property type="molecule type" value="Genomic_DNA"/>
</dbReference>
<sequence>MIDLENTLPDGRRLMALGRIAVAFSGPDLTAIARTIWERRLWGENAVPVDLTVDIEGTPATPTPDWLRQYADTGQTIAAFFDSGHYYKLVIEPRRVVQATFDFEGDPSDLVEFLSGIPFEVASFATRYREWRKGALRYRGPGFGNYHIPHGWACAFKGDGHRNLVSRRWLETGPWRLLRGPHDTTLVQFHDLDLNAAEALQQARPAHEHMGIRPEGGYLQTPYLYRHDIKGLYDENRRVLKIVVLGRTVPAVEMRDACAARRDNALGPEQPIDNVAFIFPDPAEARAHLPRLWPYELECWTIIDGVETRLDTDQPPEETGA</sequence>
<accession>A0A368T808</accession>
<organism evidence="1 2">
    <name type="scientific">Marinitenerispora sediminis</name>
    <dbReference type="NCBI Taxonomy" id="1931232"/>
    <lineage>
        <taxon>Bacteria</taxon>
        <taxon>Bacillati</taxon>
        <taxon>Actinomycetota</taxon>
        <taxon>Actinomycetes</taxon>
        <taxon>Streptosporangiales</taxon>
        <taxon>Nocardiopsidaceae</taxon>
        <taxon>Marinitenerispora</taxon>
    </lineage>
</organism>
<dbReference type="RefSeq" id="WP_114397325.1">
    <property type="nucleotide sequence ID" value="NZ_QEIM01000034.1"/>
</dbReference>
<comment type="caution">
    <text evidence="1">The sequence shown here is derived from an EMBL/GenBank/DDBJ whole genome shotgun (WGS) entry which is preliminary data.</text>
</comment>
<reference evidence="1 2" key="1">
    <citation type="submission" date="2018-04" db="EMBL/GenBank/DDBJ databases">
        <title>Novel actinobacteria from marine sediment.</title>
        <authorList>
            <person name="Ng Z.Y."/>
            <person name="Tan G.Y.A."/>
        </authorList>
    </citation>
    <scope>NUCLEOTIDE SEQUENCE [LARGE SCALE GENOMIC DNA]</scope>
    <source>
        <strain evidence="1 2">TPS81</strain>
    </source>
</reference>
<protein>
    <submittedName>
        <fullName evidence="1">Uncharacterized protein</fullName>
    </submittedName>
</protein>
<dbReference type="AlphaFoldDB" id="A0A368T808"/>
<dbReference type="OrthoDB" id="9255476at2"/>
<name>A0A368T808_9ACTN</name>
<evidence type="ECO:0000313" key="1">
    <source>
        <dbReference type="EMBL" id="RCV60387.1"/>
    </source>
</evidence>
<evidence type="ECO:0000313" key="2">
    <source>
        <dbReference type="Proteomes" id="UP000253318"/>
    </source>
</evidence>
<dbReference type="Proteomes" id="UP000253318">
    <property type="component" value="Unassembled WGS sequence"/>
</dbReference>
<proteinExistence type="predicted"/>
<gene>
    <name evidence="1" type="ORF">DEF24_07250</name>
</gene>